<comment type="caution">
    <text evidence="2">The sequence shown here is derived from an EMBL/GenBank/DDBJ whole genome shotgun (WGS) entry which is preliminary data.</text>
</comment>
<protein>
    <submittedName>
        <fullName evidence="2">Uncharacterized protein</fullName>
    </submittedName>
</protein>
<keyword evidence="1" id="KW-1133">Transmembrane helix</keyword>
<evidence type="ECO:0000313" key="3">
    <source>
        <dbReference type="Proteomes" id="UP000236151"/>
    </source>
</evidence>
<keyword evidence="1" id="KW-0812">Transmembrane</keyword>
<dbReference type="Proteomes" id="UP000236151">
    <property type="component" value="Unassembled WGS sequence"/>
</dbReference>
<keyword evidence="3" id="KW-1185">Reference proteome</keyword>
<organism evidence="2 3">
    <name type="scientific">Clostridium thermosuccinogenes</name>
    <dbReference type="NCBI Taxonomy" id="84032"/>
    <lineage>
        <taxon>Bacteria</taxon>
        <taxon>Bacillati</taxon>
        <taxon>Bacillota</taxon>
        <taxon>Clostridia</taxon>
        <taxon>Eubacteriales</taxon>
        <taxon>Clostridiaceae</taxon>
        <taxon>Clostridium</taxon>
    </lineage>
</organism>
<dbReference type="AlphaFoldDB" id="A0A2K2FGY6"/>
<feature type="transmembrane region" description="Helical" evidence="1">
    <location>
        <begin position="27"/>
        <end position="47"/>
    </location>
</feature>
<gene>
    <name evidence="2" type="ORF">CDQ84_11810</name>
</gene>
<keyword evidence="1" id="KW-0472">Membrane</keyword>
<sequence length="164" mass="18081">MRFVIFRVGNGRYAKKREKNRLDIEKILMLLLMFIFAVVIIAQTTLIGPSIRTSSGKAAGIEGKPLGLEEYLYDEGRIGLELLKSAPDENIKILVNGEEVAAFSDNYVSITVRDGDIIEIDGSEATRTAEVAIVSKSDNISDSCANKRLKIDSGVKILTQIKFD</sequence>
<proteinExistence type="predicted"/>
<dbReference type="OrthoDB" id="2087026at2"/>
<reference evidence="2 3" key="1">
    <citation type="submission" date="2017-06" db="EMBL/GenBank/DDBJ databases">
        <title>Investigating the central metabolism of Clostridium thermosuccinogenes.</title>
        <authorList>
            <person name="Koendjbiharie J.G."/>
            <person name="van Kranenburg R."/>
        </authorList>
    </citation>
    <scope>NUCLEOTIDE SEQUENCE [LARGE SCALE GENOMIC DNA]</scope>
    <source>
        <strain evidence="2 3">DSM 5806</strain>
    </source>
</reference>
<dbReference type="RefSeq" id="WP_103081943.1">
    <property type="nucleotide sequence ID" value="NZ_CP021850.1"/>
</dbReference>
<dbReference type="KEGG" id="cthd:CDO33_07235"/>
<dbReference type="EMBL" id="NIOJ01000031">
    <property type="protein sequence ID" value="PNT98032.1"/>
    <property type="molecule type" value="Genomic_DNA"/>
</dbReference>
<evidence type="ECO:0000313" key="2">
    <source>
        <dbReference type="EMBL" id="PNT98032.1"/>
    </source>
</evidence>
<accession>A0A2K2FGY6</accession>
<name>A0A2K2FGY6_9CLOT</name>
<evidence type="ECO:0000256" key="1">
    <source>
        <dbReference type="SAM" id="Phobius"/>
    </source>
</evidence>